<organism evidence="1 2">
    <name type="scientific">Desulfosporosinus lacus DSM 15449</name>
    <dbReference type="NCBI Taxonomy" id="1121420"/>
    <lineage>
        <taxon>Bacteria</taxon>
        <taxon>Bacillati</taxon>
        <taxon>Bacillota</taxon>
        <taxon>Clostridia</taxon>
        <taxon>Eubacteriales</taxon>
        <taxon>Desulfitobacteriaceae</taxon>
        <taxon>Desulfosporosinus</taxon>
    </lineage>
</organism>
<accession>A0A1M5V085</accession>
<dbReference type="AlphaFoldDB" id="A0A1M5V085"/>
<dbReference type="RefSeq" id="WP_073028486.1">
    <property type="nucleotide sequence ID" value="NZ_FQXJ01000004.1"/>
</dbReference>
<sequence length="160" mass="18149">MTHAERYCNLLALTKRPVVDSSYHAAFYLLATDDTLYKRACPHVSLDGVDFTAMKRKCGDLDYMQKQLLSIAHNLFSWTSKCPVTPHDLSCLGYPTLDYVCSAFYIANGMVRLQVQENDIGEQIFSLDMSRYEQNKKVYTLMFGPSGSIRELEPDGLEQG</sequence>
<dbReference type="OrthoDB" id="1957918at2"/>
<dbReference type="Proteomes" id="UP000183954">
    <property type="component" value="Unassembled WGS sequence"/>
</dbReference>
<evidence type="ECO:0000313" key="1">
    <source>
        <dbReference type="EMBL" id="SHH68717.1"/>
    </source>
</evidence>
<gene>
    <name evidence="1" type="ORF">SAMN02746098_01146</name>
</gene>
<evidence type="ECO:0000313" key="2">
    <source>
        <dbReference type="Proteomes" id="UP000183954"/>
    </source>
</evidence>
<name>A0A1M5V085_9FIRM</name>
<dbReference type="EMBL" id="FQXJ01000004">
    <property type="protein sequence ID" value="SHH68717.1"/>
    <property type="molecule type" value="Genomic_DNA"/>
</dbReference>
<protein>
    <submittedName>
        <fullName evidence="1">Uncharacterized protein</fullName>
    </submittedName>
</protein>
<keyword evidence="2" id="KW-1185">Reference proteome</keyword>
<dbReference type="STRING" id="1121420.SAMN02746098_01146"/>
<reference evidence="2" key="1">
    <citation type="submission" date="2016-11" db="EMBL/GenBank/DDBJ databases">
        <authorList>
            <person name="Varghese N."/>
            <person name="Submissions S."/>
        </authorList>
    </citation>
    <scope>NUCLEOTIDE SEQUENCE [LARGE SCALE GENOMIC DNA]</scope>
    <source>
        <strain evidence="2">DSM 15449</strain>
    </source>
</reference>
<proteinExistence type="predicted"/>